<proteinExistence type="predicted"/>
<organism evidence="1 2">
    <name type="scientific">Gossypium australe</name>
    <dbReference type="NCBI Taxonomy" id="47621"/>
    <lineage>
        <taxon>Eukaryota</taxon>
        <taxon>Viridiplantae</taxon>
        <taxon>Streptophyta</taxon>
        <taxon>Embryophyta</taxon>
        <taxon>Tracheophyta</taxon>
        <taxon>Spermatophyta</taxon>
        <taxon>Magnoliopsida</taxon>
        <taxon>eudicotyledons</taxon>
        <taxon>Gunneridae</taxon>
        <taxon>Pentapetalae</taxon>
        <taxon>rosids</taxon>
        <taxon>malvids</taxon>
        <taxon>Malvales</taxon>
        <taxon>Malvaceae</taxon>
        <taxon>Malvoideae</taxon>
        <taxon>Gossypium</taxon>
    </lineage>
</organism>
<accession>A0A5B6WDC0</accession>
<gene>
    <name evidence="1" type="ORF">EPI10_019851</name>
</gene>
<dbReference type="AlphaFoldDB" id="A0A5B6WDC0"/>
<dbReference type="Proteomes" id="UP000325315">
    <property type="component" value="Unassembled WGS sequence"/>
</dbReference>
<protein>
    <submittedName>
        <fullName evidence="1">Reverse transcriptase</fullName>
    </submittedName>
</protein>
<evidence type="ECO:0000313" key="2">
    <source>
        <dbReference type="Proteomes" id="UP000325315"/>
    </source>
</evidence>
<keyword evidence="1" id="KW-0695">RNA-directed DNA polymerase</keyword>
<keyword evidence="2" id="KW-1185">Reference proteome</keyword>
<dbReference type="EMBL" id="SMMG02000003">
    <property type="protein sequence ID" value="KAA3479326.1"/>
    <property type="molecule type" value="Genomic_DNA"/>
</dbReference>
<keyword evidence="1" id="KW-0808">Transferase</keyword>
<dbReference type="PANTHER" id="PTHR33116:SF86">
    <property type="entry name" value="REVERSE TRANSCRIPTASE DOMAIN-CONTAINING PROTEIN"/>
    <property type="match status" value="1"/>
</dbReference>
<dbReference type="GO" id="GO:0003964">
    <property type="term" value="F:RNA-directed DNA polymerase activity"/>
    <property type="evidence" value="ECO:0007669"/>
    <property type="project" value="UniProtKB-KW"/>
</dbReference>
<dbReference type="OrthoDB" id="1936608at2759"/>
<name>A0A5B6WDC0_9ROSI</name>
<comment type="caution">
    <text evidence="1">The sequence shown here is derived from an EMBL/GenBank/DDBJ whole genome shotgun (WGS) entry which is preliminary data.</text>
</comment>
<reference evidence="2" key="1">
    <citation type="journal article" date="2019" name="Plant Biotechnol. J.">
        <title>Genome sequencing of the Australian wild diploid species Gossypium australe highlights disease resistance and delayed gland morphogenesis.</title>
        <authorList>
            <person name="Cai Y."/>
            <person name="Cai X."/>
            <person name="Wang Q."/>
            <person name="Wang P."/>
            <person name="Zhang Y."/>
            <person name="Cai C."/>
            <person name="Xu Y."/>
            <person name="Wang K."/>
            <person name="Zhou Z."/>
            <person name="Wang C."/>
            <person name="Geng S."/>
            <person name="Li B."/>
            <person name="Dong Q."/>
            <person name="Hou Y."/>
            <person name="Wang H."/>
            <person name="Ai P."/>
            <person name="Liu Z."/>
            <person name="Yi F."/>
            <person name="Sun M."/>
            <person name="An G."/>
            <person name="Cheng J."/>
            <person name="Zhang Y."/>
            <person name="Shi Q."/>
            <person name="Xie Y."/>
            <person name="Shi X."/>
            <person name="Chang Y."/>
            <person name="Huang F."/>
            <person name="Chen Y."/>
            <person name="Hong S."/>
            <person name="Mi L."/>
            <person name="Sun Q."/>
            <person name="Zhang L."/>
            <person name="Zhou B."/>
            <person name="Peng R."/>
            <person name="Zhang X."/>
            <person name="Liu F."/>
        </authorList>
    </citation>
    <scope>NUCLEOTIDE SEQUENCE [LARGE SCALE GENOMIC DNA]</scope>
    <source>
        <strain evidence="2">cv. PA1801</strain>
    </source>
</reference>
<sequence>MFLMCGEGLSSLMHLAINEDILKGVKASRSGPKISHLLFADDCILFSEASSRGATILKEILRKYRRCSGQCVNFDKSTAFFSKNTLETERRLVINTLGVRSSNNPERYLGLPNMVGMKKKELFHILKDRMKQRIDYWSTRHLSQGGKEVFIKSILQAIPTYTMTCFLLPKMLCVELENIMAKFWWQKGHGKNGIHWCEWRKLCTLKESGGLGFRNICQFNIALLAKQGWRLINYPNSLLPKATYLHLPREVCGLPRDCFVVESVGEYDGELKFLFGTTIGYQGRMQIDGVIETIM</sequence>
<dbReference type="PANTHER" id="PTHR33116">
    <property type="entry name" value="REVERSE TRANSCRIPTASE ZINC-BINDING DOMAIN-CONTAINING PROTEIN-RELATED-RELATED"/>
    <property type="match status" value="1"/>
</dbReference>
<evidence type="ECO:0000313" key="1">
    <source>
        <dbReference type="EMBL" id="KAA3479326.1"/>
    </source>
</evidence>
<keyword evidence="1" id="KW-0548">Nucleotidyltransferase</keyword>